<name>A0ABM7CU65_9PSED</name>
<feature type="active site" evidence="3">
    <location>
        <position position="174"/>
    </location>
</feature>
<gene>
    <name evidence="3 6" type="primary">astB</name>
    <name evidence="6" type="ORF">EI693_19030</name>
</gene>
<dbReference type="RefSeq" id="WP_125465025.1">
    <property type="nucleotide sequence ID" value="NZ_CP034337.1"/>
</dbReference>
<evidence type="ECO:0000256" key="3">
    <source>
        <dbReference type="HAMAP-Rule" id="MF_01172"/>
    </source>
</evidence>
<feature type="binding site" evidence="3">
    <location>
        <position position="214"/>
    </location>
    <ligand>
        <name>substrate</name>
    </ligand>
</feature>
<dbReference type="Proteomes" id="UP000272622">
    <property type="component" value="Chromosome"/>
</dbReference>
<keyword evidence="2 3" id="KW-0378">Hydrolase</keyword>
<comment type="pathway">
    <text evidence="3">Amino-acid degradation; L-arginine degradation via AST pathway; L-glutamate and succinate from L-arginine: step 2/5.</text>
</comment>
<dbReference type="PANTHER" id="PTHR30420">
    <property type="entry name" value="N-SUCCINYLARGININE DIHYDROLASE"/>
    <property type="match status" value="1"/>
</dbReference>
<dbReference type="GO" id="GO:0009015">
    <property type="term" value="F:N-succinylarginine dihydrolase activity"/>
    <property type="evidence" value="ECO:0007669"/>
    <property type="project" value="UniProtKB-EC"/>
</dbReference>
<comment type="subunit">
    <text evidence="3">Homodimer.</text>
</comment>
<dbReference type="PANTHER" id="PTHR30420:SF2">
    <property type="entry name" value="N-SUCCINYLARGININE DIHYDROLASE"/>
    <property type="match status" value="1"/>
</dbReference>
<feature type="compositionally biased region" description="Polar residues" evidence="5">
    <location>
        <begin position="25"/>
        <end position="37"/>
    </location>
</feature>
<keyword evidence="1 3" id="KW-0056">Arginine metabolism</keyword>
<dbReference type="InterPro" id="IPR037031">
    <property type="entry name" value="AstB_sf"/>
</dbReference>
<keyword evidence="7" id="KW-1185">Reference proteome</keyword>
<organism evidence="6 7">
    <name type="scientific">Pseudomonas oryziphila</name>
    <dbReference type="NCBI Taxonomy" id="2894079"/>
    <lineage>
        <taxon>Bacteria</taxon>
        <taxon>Pseudomonadati</taxon>
        <taxon>Pseudomonadota</taxon>
        <taxon>Gammaproteobacteria</taxon>
        <taxon>Pseudomonadales</taxon>
        <taxon>Pseudomonadaceae</taxon>
        <taxon>Pseudomonas</taxon>
    </lineage>
</organism>
<evidence type="ECO:0000313" key="6">
    <source>
        <dbReference type="EMBL" id="AZL75048.1"/>
    </source>
</evidence>
<proteinExistence type="inferred from homology"/>
<comment type="function">
    <text evidence="3">Catalyzes the hydrolysis of N(2)-succinylarginine into N(2)-succinylornithine, ammonia and CO(2).</text>
</comment>
<feature type="binding site" evidence="3">
    <location>
        <begin position="19"/>
        <end position="28"/>
    </location>
    <ligand>
        <name>substrate</name>
    </ligand>
</feature>
<dbReference type="NCBIfam" id="TIGR03241">
    <property type="entry name" value="arg_catab_astB"/>
    <property type="match status" value="1"/>
</dbReference>
<evidence type="ECO:0000256" key="5">
    <source>
        <dbReference type="SAM" id="MobiDB-lite"/>
    </source>
</evidence>
<dbReference type="Pfam" id="PF04996">
    <property type="entry name" value="AstB"/>
    <property type="match status" value="1"/>
</dbReference>
<dbReference type="InterPro" id="IPR007079">
    <property type="entry name" value="SuccinylArg_d-Hdrlase_AstB"/>
</dbReference>
<sequence length="449" mass="48787">MKSYEVNFDGLVGPTHNYGGLSYGNVASQSNSQQGSNPREAARQGLAKMKALMEMGFQQGVLAPQERPDVAALRSLGFTGSDAEVIRRAAKDAMPLLVASCSASSMWVANAATVSPSADTADGRVHFTAANLNCKYHRSIEHPTTSRVLGAMFNDDKHFAHHAALPAVAQFGDEGAANHTRFCKDYGDAGVEFFVYGRSAFDSRYPAPQKYPARQTLEASQAVARLHGLRDDGVVYAQQNPAVIDQGVFHNDVISVGNGEVLFYHEDAFLETDAVLGQLQAKLAGKGGQFQAICVPRAAVTVEDAVRSYLFNSQLLSRADGSMLLVVPEECRNNERVWAYLGQLTSQGGPVKEVKVFDLKQSMQNGGGPACLRLRVALKETELAAVNPGVIMTASLYDTLVQWVDKHYRDRLGEADLADPQLLIECRTALDELTQIMKLGSVYPFQRQP</sequence>
<comment type="similarity">
    <text evidence="3">Belongs to the succinylarginine dihydrolase family.</text>
</comment>
<dbReference type="Gene3D" id="3.75.10.20">
    <property type="entry name" value="Succinylarginine dihydrolase"/>
    <property type="match status" value="1"/>
</dbReference>
<evidence type="ECO:0000256" key="1">
    <source>
        <dbReference type="ARBA" id="ARBA00022503"/>
    </source>
</evidence>
<dbReference type="SUPFAM" id="SSF55909">
    <property type="entry name" value="Pentein"/>
    <property type="match status" value="1"/>
</dbReference>
<evidence type="ECO:0000313" key="7">
    <source>
        <dbReference type="Proteomes" id="UP000272622"/>
    </source>
</evidence>
<feature type="binding site" evidence="3">
    <location>
        <position position="110"/>
    </location>
    <ligand>
        <name>substrate</name>
    </ligand>
</feature>
<evidence type="ECO:0000256" key="4">
    <source>
        <dbReference type="NCBIfam" id="TIGR03241"/>
    </source>
</evidence>
<reference evidence="6 7" key="1">
    <citation type="submission" date="2018-12" db="EMBL/GenBank/DDBJ databases">
        <authorList>
            <person name="Li S."/>
            <person name="Yang R."/>
            <person name="Chen G."/>
            <person name="Zou L."/>
            <person name="Zhang C."/>
            <person name="Chen Y."/>
            <person name="Liu Z."/>
            <person name="Li Y."/>
            <person name="Yan Y."/>
            <person name="Huang M."/>
            <person name="Chen T."/>
        </authorList>
    </citation>
    <scope>NUCLEOTIDE SEQUENCE [LARGE SCALE GENOMIC DNA]</scope>
    <source>
        <strain evidence="6 7">2014</strain>
    </source>
</reference>
<feature type="active site" description="Nucleophile" evidence="3">
    <location>
        <position position="371"/>
    </location>
</feature>
<feature type="binding site" evidence="3">
    <location>
        <position position="252"/>
    </location>
    <ligand>
        <name>substrate</name>
    </ligand>
</feature>
<dbReference type="NCBIfam" id="NF009789">
    <property type="entry name" value="PRK13281.1"/>
    <property type="match status" value="1"/>
</dbReference>
<dbReference type="HAMAP" id="MF_01172">
    <property type="entry name" value="AstB"/>
    <property type="match status" value="1"/>
</dbReference>
<accession>A0ABM7CU65</accession>
<feature type="binding site" evidence="3">
    <location>
        <position position="365"/>
    </location>
    <ligand>
        <name>substrate</name>
    </ligand>
</feature>
<evidence type="ECO:0000256" key="2">
    <source>
        <dbReference type="ARBA" id="ARBA00022801"/>
    </source>
</evidence>
<protein>
    <recommendedName>
        <fullName evidence="3 4">N-succinylarginine dihydrolase</fullName>
        <ecNumber evidence="3 4">3.5.3.23</ecNumber>
    </recommendedName>
</protein>
<comment type="catalytic activity">
    <reaction evidence="3">
        <text>N(2)-succinyl-L-arginine + 2 H2O + 2 H(+) = N(2)-succinyl-L-ornithine + 2 NH4(+) + CO2</text>
        <dbReference type="Rhea" id="RHEA:19533"/>
        <dbReference type="ChEBI" id="CHEBI:15377"/>
        <dbReference type="ChEBI" id="CHEBI:15378"/>
        <dbReference type="ChEBI" id="CHEBI:16526"/>
        <dbReference type="ChEBI" id="CHEBI:28938"/>
        <dbReference type="ChEBI" id="CHEBI:58241"/>
        <dbReference type="ChEBI" id="CHEBI:58514"/>
        <dbReference type="EC" id="3.5.3.23"/>
    </reaction>
</comment>
<dbReference type="EC" id="3.5.3.23" evidence="3 4"/>
<feature type="binding site" evidence="3">
    <location>
        <begin position="137"/>
        <end position="138"/>
    </location>
    <ligand>
        <name>substrate</name>
    </ligand>
</feature>
<dbReference type="EMBL" id="CP034337">
    <property type="protein sequence ID" value="AZL75048.1"/>
    <property type="molecule type" value="Genomic_DNA"/>
</dbReference>
<feature type="active site" evidence="3">
    <location>
        <position position="250"/>
    </location>
</feature>
<feature type="region of interest" description="Disordered" evidence="5">
    <location>
        <begin position="23"/>
        <end position="43"/>
    </location>
</feature>